<reference evidence="2 3" key="1">
    <citation type="journal article" date="2017" name="BMC Microbiol.">
        <title>Comparative genomics of Enterococcus spp. isolated from bovine feces.</title>
        <authorList>
            <person name="Beukers A.G."/>
            <person name="Zaheer R."/>
            <person name="Goji N."/>
            <person name="Amoako K.K."/>
            <person name="Chaves A.V."/>
            <person name="Ward M.P."/>
            <person name="McAllister T.A."/>
        </authorList>
    </citation>
    <scope>NUCLEOTIDE SEQUENCE [LARGE SCALE GENOMIC DNA]</scope>
    <source>
        <strain evidence="2 3">F1129D 143</strain>
    </source>
</reference>
<dbReference type="EMBL" id="MJEA01000017">
    <property type="protein sequence ID" value="OQO68423.1"/>
    <property type="molecule type" value="Genomic_DNA"/>
</dbReference>
<dbReference type="InterPro" id="IPR021145">
    <property type="entry name" value="Portal_protein_SPP1_Gp6-like"/>
</dbReference>
<evidence type="ECO:0000313" key="2">
    <source>
        <dbReference type="EMBL" id="OQO68423.1"/>
    </source>
</evidence>
<name>A0A1V8YP19_9ENTE</name>
<accession>A0A1V8YP19</accession>
<dbReference type="AlphaFoldDB" id="A0A1V8YP19"/>
<comment type="caution">
    <text evidence="2">The sequence shown here is derived from an EMBL/GenBank/DDBJ whole genome shotgun (WGS) entry which is preliminary data.</text>
</comment>
<dbReference type="Pfam" id="PF05133">
    <property type="entry name" value="SPP1_portal"/>
    <property type="match status" value="1"/>
</dbReference>
<dbReference type="OrthoDB" id="3189403at2"/>
<dbReference type="STRING" id="112904.BH747_12145"/>
<proteinExistence type="predicted"/>
<feature type="region of interest" description="Disordered" evidence="1">
    <location>
        <begin position="467"/>
        <end position="513"/>
    </location>
</feature>
<evidence type="ECO:0000313" key="3">
    <source>
        <dbReference type="Proteomes" id="UP000192477"/>
    </source>
</evidence>
<sequence length="513" mass="59223">MIGTVLSLERYKKLRVKYSTQIEDGMFDPNGFMEDMKPFFADRERKYLAYTSEKNEIDSRPKPNTDIIKIHNKLHAGMYSIVVDQAVNHFTGIPIKWDYDASEQKRTLIQRLKDKFLKNEIGLPTVPEAFNRLTSNLDSMRFAMLDPETATFQGACGVAFRLLEPVEGDDGWELRARNIEPWRAERYGNAGIYIKEKYDSYQKKFFQEMKVITRNEILTYACYGDLDFITNGTFKKIDETKNPLEVINLSEFKNNTNRYCDFEVAEEIGDAIDRALSDQQNEIEQFKLAYMLVTGTTMSKDTAKEMMNQLGIINLKDPSAKAEYVTKNLAKDFNEYHMDLLKKQFYTICKAIDFNDEVFKSNSSGEARKWQIISLEAKTNTKEQYFREGLKECAETIAAFLEFNDKVEIEPEKIIFTFSRSLPTDLSYLAESLPKLAPYVSKRTIQSQIPFVTDVDYENEMMELEDGNAYPDSEYNFGGGGNNDDRNEILDQTSRTGRSSKTKARKSDSKKVI</sequence>
<evidence type="ECO:0000256" key="1">
    <source>
        <dbReference type="SAM" id="MobiDB-lite"/>
    </source>
</evidence>
<organism evidence="2 3">
    <name type="scientific">Enterococcus villorum</name>
    <dbReference type="NCBI Taxonomy" id="112904"/>
    <lineage>
        <taxon>Bacteria</taxon>
        <taxon>Bacillati</taxon>
        <taxon>Bacillota</taxon>
        <taxon>Bacilli</taxon>
        <taxon>Lactobacillales</taxon>
        <taxon>Enterococcaceae</taxon>
        <taxon>Enterococcus</taxon>
    </lineage>
</organism>
<gene>
    <name evidence="2" type="ORF">BH747_12145</name>
</gene>
<dbReference type="Proteomes" id="UP000192477">
    <property type="component" value="Unassembled WGS sequence"/>
</dbReference>
<protein>
    <submittedName>
        <fullName evidence="2">Portal protein</fullName>
    </submittedName>
</protein>
<dbReference type="RefSeq" id="WP_081184810.1">
    <property type="nucleotide sequence ID" value="NZ_MJEA01000017.1"/>
</dbReference>